<comment type="caution">
    <text evidence="3">The sequence shown here is derived from an EMBL/GenBank/DDBJ whole genome shotgun (WGS) entry which is preliminary data.</text>
</comment>
<proteinExistence type="predicted"/>
<accession>A0A2W1JX11</accession>
<gene>
    <name evidence="3" type="primary">gumI_2</name>
    <name evidence="3" type="ORF">C1752_02341</name>
</gene>
<keyword evidence="4" id="KW-1185">Reference proteome</keyword>
<reference evidence="3 4" key="1">
    <citation type="journal article" date="2018" name="Sci. Rep.">
        <title>A novel species of the marine cyanobacterium Acaryochloris with a unique pigment content and lifestyle.</title>
        <authorList>
            <person name="Partensky F."/>
            <person name="Six C."/>
            <person name="Ratin M."/>
            <person name="Garczarek L."/>
            <person name="Vaulot D."/>
            <person name="Probert I."/>
            <person name="Calteau A."/>
            <person name="Gourvil P."/>
            <person name="Marie D."/>
            <person name="Grebert T."/>
            <person name="Bouchier C."/>
            <person name="Le Panse S."/>
            <person name="Gachenot M."/>
            <person name="Rodriguez F."/>
            <person name="Garrido J.L."/>
        </authorList>
    </citation>
    <scope>NUCLEOTIDE SEQUENCE [LARGE SCALE GENOMIC DNA]</scope>
    <source>
        <strain evidence="3 4">RCC1774</strain>
    </source>
</reference>
<dbReference type="PANTHER" id="PTHR46401:SF2">
    <property type="entry name" value="GLYCOSYLTRANSFERASE WBBK-RELATED"/>
    <property type="match status" value="1"/>
</dbReference>
<evidence type="ECO:0000313" key="3">
    <source>
        <dbReference type="EMBL" id="PZD73211.1"/>
    </source>
</evidence>
<dbReference type="Pfam" id="PF13692">
    <property type="entry name" value="Glyco_trans_1_4"/>
    <property type="match status" value="1"/>
</dbReference>
<keyword evidence="2" id="KW-0812">Transmembrane</keyword>
<evidence type="ECO:0000256" key="1">
    <source>
        <dbReference type="ARBA" id="ARBA00022679"/>
    </source>
</evidence>
<dbReference type="PANTHER" id="PTHR46401">
    <property type="entry name" value="GLYCOSYLTRANSFERASE WBBK-RELATED"/>
    <property type="match status" value="1"/>
</dbReference>
<evidence type="ECO:0000313" key="4">
    <source>
        <dbReference type="Proteomes" id="UP000248857"/>
    </source>
</evidence>
<feature type="transmembrane region" description="Helical" evidence="2">
    <location>
        <begin position="87"/>
        <end position="106"/>
    </location>
</feature>
<dbReference type="OrthoDB" id="9790710at2"/>
<evidence type="ECO:0000256" key="2">
    <source>
        <dbReference type="SAM" id="Phobius"/>
    </source>
</evidence>
<dbReference type="Proteomes" id="UP000248857">
    <property type="component" value="Unassembled WGS sequence"/>
</dbReference>
<organism evidence="3 4">
    <name type="scientific">Acaryochloris thomasi RCC1774</name>
    <dbReference type="NCBI Taxonomy" id="1764569"/>
    <lineage>
        <taxon>Bacteria</taxon>
        <taxon>Bacillati</taxon>
        <taxon>Cyanobacteriota</taxon>
        <taxon>Cyanophyceae</taxon>
        <taxon>Acaryochloridales</taxon>
        <taxon>Acaryochloridaceae</taxon>
        <taxon>Acaryochloris</taxon>
        <taxon>Acaryochloris thomasi</taxon>
    </lineage>
</organism>
<dbReference type="SUPFAM" id="SSF53756">
    <property type="entry name" value="UDP-Glycosyltransferase/glycogen phosphorylase"/>
    <property type="match status" value="1"/>
</dbReference>
<dbReference type="GO" id="GO:0016757">
    <property type="term" value="F:glycosyltransferase activity"/>
    <property type="evidence" value="ECO:0007669"/>
    <property type="project" value="UniProtKB-KW"/>
</dbReference>
<dbReference type="GO" id="GO:0009103">
    <property type="term" value="P:lipopolysaccharide biosynthetic process"/>
    <property type="evidence" value="ECO:0007669"/>
    <property type="project" value="TreeGrafter"/>
</dbReference>
<keyword evidence="2" id="KW-0472">Membrane</keyword>
<dbReference type="CDD" id="cd03801">
    <property type="entry name" value="GT4_PimA-like"/>
    <property type="match status" value="1"/>
</dbReference>
<name>A0A2W1JX11_9CYAN</name>
<dbReference type="EC" id="2.4.1.251" evidence="3"/>
<dbReference type="RefSeq" id="WP_110986295.1">
    <property type="nucleotide sequence ID" value="NZ_CAWNWM010000006.1"/>
</dbReference>
<sequence length="369" mass="41735">MILSSSTNVQIESKHLQIGFVPFITSNSYQTQLTEQLTQLGVRVFALDGGDYFLPWVAWRMNLKVVHIHWLDTFYWGKNTFRSYLKLSLFIAGLIFLKLTGIKIVWTVHNLKRHECLNPRLEKICTSAVAKFSHRLIVHCDIAKTKITESFPFMPSEKVVVVPHGNYIGQYDNKIKKKEARKVLGISDSSFVFLFLGQVRAYKGIIDLIEAFKQLDEAENTTLLIAGKVVKDSVGKDIQAHVGDSNKIYLNLANIKDEEIQLYMNCADIVVFPYKNVLTSGAVILAMSFAKPCIASKVGCIENTLDSDGAYLYESDDPSGLLTALQAALQERTRMSEMGQHNYVTVKQWDWSILAKDTHAVYLDSVKKR</sequence>
<dbReference type="AlphaFoldDB" id="A0A2W1JX11"/>
<keyword evidence="3" id="KW-0328">Glycosyltransferase</keyword>
<dbReference type="EMBL" id="PQWO01000006">
    <property type="protein sequence ID" value="PZD73211.1"/>
    <property type="molecule type" value="Genomic_DNA"/>
</dbReference>
<protein>
    <submittedName>
        <fullName evidence="3">GDP-mannose:glycolipid 4-beta-D-mannosyltransferase</fullName>
        <ecNumber evidence="3">2.4.1.251</ecNumber>
    </submittedName>
</protein>
<keyword evidence="1 3" id="KW-0808">Transferase</keyword>
<dbReference type="Gene3D" id="3.40.50.2000">
    <property type="entry name" value="Glycogen Phosphorylase B"/>
    <property type="match status" value="2"/>
</dbReference>
<keyword evidence="2" id="KW-1133">Transmembrane helix</keyword>